<dbReference type="Proteomes" id="UP000002518">
    <property type="component" value="Chromosome"/>
</dbReference>
<organism evidence="2 3">
    <name type="scientific">Aeropyrum pernix (strain ATCC 700893 / DSM 11879 / JCM 9820 / NBRC 100138 / K1)</name>
    <dbReference type="NCBI Taxonomy" id="272557"/>
    <lineage>
        <taxon>Archaea</taxon>
        <taxon>Thermoproteota</taxon>
        <taxon>Thermoprotei</taxon>
        <taxon>Desulfurococcales</taxon>
        <taxon>Desulfurococcaceae</taxon>
        <taxon>Aeropyrum</taxon>
    </lineage>
</organism>
<dbReference type="STRING" id="272557.APE_1807"/>
<evidence type="ECO:0000313" key="3">
    <source>
        <dbReference type="Proteomes" id="UP000002518"/>
    </source>
</evidence>
<dbReference type="GeneID" id="1446253"/>
<dbReference type="AlphaFoldDB" id="Q9YAY8"/>
<evidence type="ECO:0000313" key="2">
    <source>
        <dbReference type="EMBL" id="BAA80810.1"/>
    </source>
</evidence>
<feature type="region of interest" description="Disordered" evidence="1">
    <location>
        <begin position="152"/>
        <end position="176"/>
    </location>
</feature>
<name>Q9YAY8_AERPE</name>
<protein>
    <submittedName>
        <fullName evidence="2">Uncharacterized protein</fullName>
    </submittedName>
</protein>
<evidence type="ECO:0000256" key="1">
    <source>
        <dbReference type="SAM" id="MobiDB-lite"/>
    </source>
</evidence>
<keyword evidence="3" id="KW-1185">Reference proteome</keyword>
<dbReference type="RefSeq" id="WP_010866606.1">
    <property type="nucleotide sequence ID" value="NC_000854.2"/>
</dbReference>
<dbReference type="EMBL" id="BA000002">
    <property type="protein sequence ID" value="BAA80810.1"/>
    <property type="molecule type" value="Genomic_DNA"/>
</dbReference>
<proteinExistence type="predicted"/>
<dbReference type="eggNOG" id="arCOG14858">
    <property type="taxonomic scope" value="Archaea"/>
</dbReference>
<sequence length="176" mass="18271">MEDEPVETGFDSGPSQEESVECGWVEAAKRAYGLEVLIASAWTMFISLVAGALGGPEAASLVVSLSLVTYLALSLFETRLRLASLAAAVGAHVGAVASYYSNPLPLPFIVVERGSQGAIINIDIVQIVVLTEIANLMVSAPACRWEKDSKTPVEINSENGPQAGAPEPTSAGAAVV</sequence>
<gene>
    <name evidence="2" type="ordered locus">APE_1807</name>
</gene>
<accession>Q9YAY8</accession>
<dbReference type="PIR" id="E72565">
    <property type="entry name" value="E72565"/>
</dbReference>
<reference evidence="2 3" key="1">
    <citation type="journal article" date="1999" name="DNA Res.">
        <title>Complete genome sequence of an aerobic hyper-thermophilic crenarchaeon, Aeropyrum pernix K1.</title>
        <authorList>
            <person name="Kawarabayasi Y."/>
            <person name="Hino Y."/>
            <person name="Horikawa H."/>
            <person name="Yamazaki S."/>
            <person name="Haikawa Y."/>
            <person name="Jin-no K."/>
            <person name="Takahashi M."/>
            <person name="Sekine M."/>
            <person name="Baba S."/>
            <person name="Ankai A."/>
            <person name="Kosugi H."/>
            <person name="Hosoyama A."/>
            <person name="Fukui S."/>
            <person name="Nagai Y."/>
            <person name="Nishijima K."/>
            <person name="Nakazawa H."/>
            <person name="Takamiya M."/>
            <person name="Masuda S."/>
            <person name="Funahashi T."/>
            <person name="Tanaka T."/>
            <person name="Kudoh Y."/>
            <person name="Yamazaki J."/>
            <person name="Kushida N."/>
            <person name="Oguchi A."/>
            <person name="Aoki K."/>
            <person name="Kubota K."/>
            <person name="Nakamura Y."/>
            <person name="Nomura N."/>
            <person name="Sako Y."/>
            <person name="Kikuchi H."/>
        </authorList>
    </citation>
    <scope>NUCLEOTIDE SEQUENCE [LARGE SCALE GENOMIC DNA]</scope>
    <source>
        <strain evidence="3">ATCC 700893 / DSM 11879 / JCM 9820 / NBRC 100138 / K1</strain>
    </source>
</reference>
<dbReference type="EnsemblBacteria" id="BAA80810">
    <property type="protein sequence ID" value="BAA80810"/>
    <property type="gene ID" value="APE_1807"/>
</dbReference>
<dbReference type="KEGG" id="ape:APE_1807"/>